<dbReference type="AlphaFoldDB" id="A0A645JF07"/>
<evidence type="ECO:0000313" key="1">
    <source>
        <dbReference type="EMBL" id="MPN61249.1"/>
    </source>
</evidence>
<organism evidence="1">
    <name type="scientific">bioreactor metagenome</name>
    <dbReference type="NCBI Taxonomy" id="1076179"/>
    <lineage>
        <taxon>unclassified sequences</taxon>
        <taxon>metagenomes</taxon>
        <taxon>ecological metagenomes</taxon>
    </lineage>
</organism>
<proteinExistence type="predicted"/>
<sequence>MATDAKEDYHKIKKLFNSAHKEFIESLKDERSELESAIDSDLRGIYYKEINKYNNAINHKILEEMYEKWLEEKGKKIRKKIIAEWLKE</sequence>
<accession>A0A645JF07</accession>
<gene>
    <name evidence="1" type="ORF">SDC9_208983</name>
</gene>
<protein>
    <submittedName>
        <fullName evidence="1">Uncharacterized protein</fullName>
    </submittedName>
</protein>
<comment type="caution">
    <text evidence="1">The sequence shown here is derived from an EMBL/GenBank/DDBJ whole genome shotgun (WGS) entry which is preliminary data.</text>
</comment>
<dbReference type="EMBL" id="VSSQ01137595">
    <property type="protein sequence ID" value="MPN61249.1"/>
    <property type="molecule type" value="Genomic_DNA"/>
</dbReference>
<reference evidence="1" key="1">
    <citation type="submission" date="2019-08" db="EMBL/GenBank/DDBJ databases">
        <authorList>
            <person name="Kucharzyk K."/>
            <person name="Murdoch R.W."/>
            <person name="Higgins S."/>
            <person name="Loffler F."/>
        </authorList>
    </citation>
    <scope>NUCLEOTIDE SEQUENCE</scope>
</reference>
<name>A0A645JF07_9ZZZZ</name>